<name>A0AAW9D603_BURTH</name>
<organism evidence="1 2">
    <name type="scientific">Burkholderia thailandensis</name>
    <dbReference type="NCBI Taxonomy" id="57975"/>
    <lineage>
        <taxon>Bacteria</taxon>
        <taxon>Pseudomonadati</taxon>
        <taxon>Pseudomonadota</taxon>
        <taxon>Betaproteobacteria</taxon>
        <taxon>Burkholderiales</taxon>
        <taxon>Burkholderiaceae</taxon>
        <taxon>Burkholderia</taxon>
        <taxon>pseudomallei group</taxon>
    </lineage>
</organism>
<evidence type="ECO:0000313" key="1">
    <source>
        <dbReference type="EMBL" id="MDW9257363.1"/>
    </source>
</evidence>
<protein>
    <submittedName>
        <fullName evidence="1">Uncharacterized protein</fullName>
    </submittedName>
</protein>
<dbReference type="EMBL" id="QXCT01000002">
    <property type="protein sequence ID" value="MDW9257363.1"/>
    <property type="molecule type" value="Genomic_DNA"/>
</dbReference>
<accession>A0AAW9D603</accession>
<evidence type="ECO:0000313" key="2">
    <source>
        <dbReference type="Proteomes" id="UP001272137"/>
    </source>
</evidence>
<gene>
    <name evidence="1" type="ORF">C7S16_1939</name>
</gene>
<comment type="caution">
    <text evidence="1">The sequence shown here is derived from an EMBL/GenBank/DDBJ whole genome shotgun (WGS) entry which is preliminary data.</text>
</comment>
<sequence>MPFDCCPGSCAVSAPIGATRFDLSESTWIPRRRIRIHAPLLDG</sequence>
<proteinExistence type="predicted"/>
<reference evidence="1" key="1">
    <citation type="submission" date="2018-08" db="EMBL/GenBank/DDBJ databases">
        <title>Identification of Burkholderia cepacia strains that express a Burkholderia pseudomallei-like capsular polysaccharide.</title>
        <authorList>
            <person name="Burtnick M.N."/>
            <person name="Vongsouvath M."/>
            <person name="Newton P."/>
            <person name="Wuthiekanun V."/>
            <person name="Limmathurotsakul D."/>
            <person name="Brett P.J."/>
            <person name="Chantratita N."/>
            <person name="Dance D.A."/>
        </authorList>
    </citation>
    <scope>NUCLEOTIDE SEQUENCE</scope>
    <source>
        <strain evidence="1">SBXCC001</strain>
    </source>
</reference>
<dbReference type="AlphaFoldDB" id="A0AAW9D603"/>
<dbReference type="Proteomes" id="UP001272137">
    <property type="component" value="Unassembled WGS sequence"/>
</dbReference>